<dbReference type="Pfam" id="PF01648">
    <property type="entry name" value="ACPS"/>
    <property type="match status" value="1"/>
</dbReference>
<keyword evidence="1 3" id="KW-0808">Transferase</keyword>
<accession>A0ABU4R9R9</accession>
<dbReference type="Proteomes" id="UP001273350">
    <property type="component" value="Unassembled WGS sequence"/>
</dbReference>
<name>A0ABU4R9R9_9FLAO</name>
<dbReference type="InterPro" id="IPR008278">
    <property type="entry name" value="4-PPantetheinyl_Trfase_dom"/>
</dbReference>
<dbReference type="Gene3D" id="3.90.470.20">
    <property type="entry name" value="4'-phosphopantetheinyl transferase domain"/>
    <property type="match status" value="1"/>
</dbReference>
<evidence type="ECO:0000259" key="2">
    <source>
        <dbReference type="Pfam" id="PF01648"/>
    </source>
</evidence>
<evidence type="ECO:0000313" key="3">
    <source>
        <dbReference type="EMBL" id="MDX6189338.1"/>
    </source>
</evidence>
<dbReference type="SUPFAM" id="SSF56214">
    <property type="entry name" value="4'-phosphopantetheinyl transferase"/>
    <property type="match status" value="1"/>
</dbReference>
<dbReference type="InterPro" id="IPR037143">
    <property type="entry name" value="4-PPantetheinyl_Trfase_dom_sf"/>
</dbReference>
<feature type="domain" description="4'-phosphopantetheinyl transferase" evidence="2">
    <location>
        <begin position="2"/>
        <end position="66"/>
    </location>
</feature>
<keyword evidence="4" id="KW-1185">Reference proteome</keyword>
<dbReference type="GO" id="GO:0016740">
    <property type="term" value="F:transferase activity"/>
    <property type="evidence" value="ECO:0007669"/>
    <property type="project" value="UniProtKB-KW"/>
</dbReference>
<sequence>MIGNDVVNLPQSRIESNWQRKGYLEKIFTSEEQQLISTAATPEIMVWLLWSMKEAAYKIYNRQTKIRAYIPQKLVCKITVRNDHFILGQVSCMDSIYYTKTVITEDNIHTIAVTRQSDFTNIVEIKNKGIKKDAFGIPHLITDKGNQIQPVSISHHGGFEKVVILMPIQNYTL</sequence>
<organism evidence="3 4">
    <name type="scientific">Flavobacterium cupriresistens</name>
    <dbReference type="NCBI Taxonomy" id="2893885"/>
    <lineage>
        <taxon>Bacteria</taxon>
        <taxon>Pseudomonadati</taxon>
        <taxon>Bacteroidota</taxon>
        <taxon>Flavobacteriia</taxon>
        <taxon>Flavobacteriales</taxon>
        <taxon>Flavobacteriaceae</taxon>
        <taxon>Flavobacterium</taxon>
    </lineage>
</organism>
<evidence type="ECO:0000313" key="4">
    <source>
        <dbReference type="Proteomes" id="UP001273350"/>
    </source>
</evidence>
<gene>
    <name evidence="3" type="ORF">SGQ83_08275</name>
</gene>
<dbReference type="RefSeq" id="WP_230002042.1">
    <property type="nucleotide sequence ID" value="NZ_CP087134.1"/>
</dbReference>
<dbReference type="EMBL" id="JAWXVI010000004">
    <property type="protein sequence ID" value="MDX6189338.1"/>
    <property type="molecule type" value="Genomic_DNA"/>
</dbReference>
<proteinExistence type="predicted"/>
<reference evidence="3 4" key="1">
    <citation type="submission" date="2023-11" db="EMBL/GenBank/DDBJ databases">
        <title>Unpublished Manusciprt.</title>
        <authorList>
            <person name="Saticioglu I.B."/>
            <person name="Ay H."/>
            <person name="Ajmi N."/>
            <person name="Altun S."/>
            <person name="Duman M."/>
        </authorList>
    </citation>
    <scope>NUCLEOTIDE SEQUENCE [LARGE SCALE GENOMIC DNA]</scope>
    <source>
        <strain evidence="3 4">Fl-318</strain>
    </source>
</reference>
<protein>
    <submittedName>
        <fullName evidence="3">4'-phosphopantetheinyl transferase superfamily protein</fullName>
    </submittedName>
</protein>
<evidence type="ECO:0000256" key="1">
    <source>
        <dbReference type="ARBA" id="ARBA00022679"/>
    </source>
</evidence>
<comment type="caution">
    <text evidence="3">The sequence shown here is derived from an EMBL/GenBank/DDBJ whole genome shotgun (WGS) entry which is preliminary data.</text>
</comment>